<reference evidence="2" key="1">
    <citation type="journal article" date="2020" name="mSystems">
        <title>Genome- and Community-Level Interaction Insights into Carbon Utilization and Element Cycling Functions of Hydrothermarchaeota in Hydrothermal Sediment.</title>
        <authorList>
            <person name="Zhou Z."/>
            <person name="Liu Y."/>
            <person name="Xu W."/>
            <person name="Pan J."/>
            <person name="Luo Z.H."/>
            <person name="Li M."/>
        </authorList>
    </citation>
    <scope>NUCLEOTIDE SEQUENCE [LARGE SCALE GENOMIC DNA]</scope>
    <source>
        <strain evidence="2">HyVt-570</strain>
    </source>
</reference>
<comment type="caution">
    <text evidence="2">The sequence shown here is derived from an EMBL/GenBank/DDBJ whole genome shotgun (WGS) entry which is preliminary data.</text>
</comment>
<organism evidence="2">
    <name type="scientific">Oceanithermus profundus</name>
    <dbReference type="NCBI Taxonomy" id="187137"/>
    <lineage>
        <taxon>Bacteria</taxon>
        <taxon>Thermotogati</taxon>
        <taxon>Deinococcota</taxon>
        <taxon>Deinococci</taxon>
        <taxon>Thermales</taxon>
        <taxon>Thermaceae</taxon>
        <taxon>Oceanithermus</taxon>
    </lineage>
</organism>
<evidence type="ECO:0000313" key="2">
    <source>
        <dbReference type="EMBL" id="HGY08479.1"/>
    </source>
</evidence>
<keyword evidence="1" id="KW-0732">Signal</keyword>
<gene>
    <name evidence="2" type="ORF">ENK37_00260</name>
</gene>
<dbReference type="PROSITE" id="PS51257">
    <property type="entry name" value="PROKAR_LIPOPROTEIN"/>
    <property type="match status" value="1"/>
</dbReference>
<proteinExistence type="predicted"/>
<dbReference type="Proteomes" id="UP000885759">
    <property type="component" value="Unassembled WGS sequence"/>
</dbReference>
<sequence length="48" mass="4908">MRKWLLGLALAIVLAACGGSATPKGCPHPATFDHPACVFDDPGTVFGP</sequence>
<feature type="signal peptide" evidence="1">
    <location>
        <begin position="1"/>
        <end position="21"/>
    </location>
</feature>
<dbReference type="EMBL" id="DRPZ01000008">
    <property type="protein sequence ID" value="HGY08479.1"/>
    <property type="molecule type" value="Genomic_DNA"/>
</dbReference>
<name>A0A7C4ZFV1_9DEIN</name>
<feature type="chain" id="PRO_5028033966" evidence="1">
    <location>
        <begin position="22"/>
        <end position="48"/>
    </location>
</feature>
<accession>A0A7C4ZFV1</accession>
<dbReference type="AlphaFoldDB" id="A0A7C4ZFV1"/>
<protein>
    <submittedName>
        <fullName evidence="2">Branched-chain amino acid ABC transporter substrate-binding protein</fullName>
    </submittedName>
</protein>
<evidence type="ECO:0000256" key="1">
    <source>
        <dbReference type="SAM" id="SignalP"/>
    </source>
</evidence>